<protein>
    <submittedName>
        <fullName evidence="1">(African queen) hypothetical protein</fullName>
    </submittedName>
</protein>
<evidence type="ECO:0000313" key="1">
    <source>
        <dbReference type="EMBL" id="CAG9558038.1"/>
    </source>
</evidence>
<dbReference type="EMBL" id="CAKASE010000043">
    <property type="protein sequence ID" value="CAG9558038.1"/>
    <property type="molecule type" value="Genomic_DNA"/>
</dbReference>
<dbReference type="OrthoDB" id="7489495at2759"/>
<dbReference type="Proteomes" id="UP000789524">
    <property type="component" value="Unassembled WGS sequence"/>
</dbReference>
<proteinExistence type="predicted"/>
<reference evidence="1" key="1">
    <citation type="submission" date="2021-09" db="EMBL/GenBank/DDBJ databases">
        <authorList>
            <person name="Martin H S."/>
        </authorList>
    </citation>
    <scope>NUCLEOTIDE SEQUENCE</scope>
</reference>
<keyword evidence="2" id="KW-1185">Reference proteome</keyword>
<organism evidence="1 2">
    <name type="scientific">Danaus chrysippus</name>
    <name type="common">African queen</name>
    <dbReference type="NCBI Taxonomy" id="151541"/>
    <lineage>
        <taxon>Eukaryota</taxon>
        <taxon>Metazoa</taxon>
        <taxon>Ecdysozoa</taxon>
        <taxon>Arthropoda</taxon>
        <taxon>Hexapoda</taxon>
        <taxon>Insecta</taxon>
        <taxon>Pterygota</taxon>
        <taxon>Neoptera</taxon>
        <taxon>Endopterygota</taxon>
        <taxon>Lepidoptera</taxon>
        <taxon>Glossata</taxon>
        <taxon>Ditrysia</taxon>
        <taxon>Papilionoidea</taxon>
        <taxon>Nymphalidae</taxon>
        <taxon>Danainae</taxon>
        <taxon>Danaini</taxon>
        <taxon>Danaina</taxon>
        <taxon>Danaus</taxon>
        <taxon>Anosia</taxon>
    </lineage>
</organism>
<accession>A0A8J2MVP7</accession>
<gene>
    <name evidence="1" type="ORF">DCHRY22_LOCUS279</name>
</gene>
<evidence type="ECO:0000313" key="2">
    <source>
        <dbReference type="Proteomes" id="UP000789524"/>
    </source>
</evidence>
<dbReference type="AlphaFoldDB" id="A0A8J2MVP7"/>
<sequence length="143" mass="15225">MAGVRREHVHEAARLKPASLLSGAVVSSSTIDRLTAGSGDRGGWPRLDRHGYIDMGIDSASAQPDCCFLQPAPVAQRRFYPCHSARGPRLEGLRVGGRRWGGVFRGAQAPSGWSEATRAPLAAAHARPRTAPAPTAPLAMCYQ</sequence>
<comment type="caution">
    <text evidence="1">The sequence shown here is derived from an EMBL/GenBank/DDBJ whole genome shotgun (WGS) entry which is preliminary data.</text>
</comment>
<name>A0A8J2MVP7_9NEOP</name>